<sequence length="325" mass="33067">MRNRVVLTAVAVALVAAGCGGKRTDTGAAAANGACETSDGRITIATGNTGGVYYTLGGGLAQLISDNTRLKATAAETGASVQNIQQLVAGDYDLAFSLADTAADAVNGTGAFEGKKANVRALARIYPNSTQVAVRTGSGIASVADMRGKKISTGSPKSGTEVIANRLLEAAGLNPATDVAAQRLALRPTVDGMKSGQIDGLFFSGGLPAPELTDLFTSMKGQVELIDVTPQLAAVQKISPVYTEGVIPSATYGLPTDVKTIEVPNMLLVREDLAAGDACAITRLIVDRKADLAKIHPAANGIDKATAGKTEPVPLHPGSQQALAG</sequence>
<dbReference type="SUPFAM" id="SSF53850">
    <property type="entry name" value="Periplasmic binding protein-like II"/>
    <property type="match status" value="1"/>
</dbReference>
<dbReference type="PANTHER" id="PTHR42941">
    <property type="entry name" value="SLL1037 PROTEIN"/>
    <property type="match status" value="1"/>
</dbReference>
<protein>
    <recommendedName>
        <fullName evidence="4">TRAP transporter solute receptor, TAXI family</fullName>
    </recommendedName>
</protein>
<feature type="region of interest" description="Disordered" evidence="1">
    <location>
        <begin position="303"/>
        <end position="325"/>
    </location>
</feature>
<dbReference type="EMBL" id="FMZZ01000005">
    <property type="protein sequence ID" value="SDC88171.1"/>
    <property type="molecule type" value="Genomic_DNA"/>
</dbReference>
<accession>A0A1G6Q7H7</accession>
<organism evidence="2 3">
    <name type="scientific">Actinokineospora iranica</name>
    <dbReference type="NCBI Taxonomy" id="1271860"/>
    <lineage>
        <taxon>Bacteria</taxon>
        <taxon>Bacillati</taxon>
        <taxon>Actinomycetota</taxon>
        <taxon>Actinomycetes</taxon>
        <taxon>Pseudonocardiales</taxon>
        <taxon>Pseudonocardiaceae</taxon>
        <taxon>Actinokineospora</taxon>
    </lineage>
</organism>
<evidence type="ECO:0000313" key="2">
    <source>
        <dbReference type="EMBL" id="SDC88171.1"/>
    </source>
</evidence>
<dbReference type="RefSeq" id="WP_091450187.1">
    <property type="nucleotide sequence ID" value="NZ_FMZZ01000005.1"/>
</dbReference>
<dbReference type="Proteomes" id="UP000199501">
    <property type="component" value="Unassembled WGS sequence"/>
</dbReference>
<dbReference type="Pfam" id="PF16868">
    <property type="entry name" value="NMT1_3"/>
    <property type="match status" value="1"/>
</dbReference>
<evidence type="ECO:0008006" key="4">
    <source>
        <dbReference type="Google" id="ProtNLM"/>
    </source>
</evidence>
<reference evidence="3" key="1">
    <citation type="submission" date="2016-10" db="EMBL/GenBank/DDBJ databases">
        <authorList>
            <person name="Varghese N."/>
            <person name="Submissions S."/>
        </authorList>
    </citation>
    <scope>NUCLEOTIDE SEQUENCE [LARGE SCALE GENOMIC DNA]</scope>
    <source>
        <strain evidence="3">IBRC-M 10403</strain>
    </source>
</reference>
<dbReference type="InterPro" id="IPR011852">
    <property type="entry name" value="TRAP_TAXI"/>
</dbReference>
<dbReference type="AlphaFoldDB" id="A0A1G6Q7H7"/>
<dbReference type="OrthoDB" id="5582316at2"/>
<evidence type="ECO:0000313" key="3">
    <source>
        <dbReference type="Proteomes" id="UP000199501"/>
    </source>
</evidence>
<proteinExistence type="predicted"/>
<dbReference type="CDD" id="cd13569">
    <property type="entry name" value="PBP2_TAXI_TRAP_like_1"/>
    <property type="match status" value="1"/>
</dbReference>
<dbReference type="PROSITE" id="PS51257">
    <property type="entry name" value="PROKAR_LIPOPROTEIN"/>
    <property type="match status" value="1"/>
</dbReference>
<name>A0A1G6Q7H7_9PSEU</name>
<dbReference type="PANTHER" id="PTHR42941:SF1">
    <property type="entry name" value="SLL1037 PROTEIN"/>
    <property type="match status" value="1"/>
</dbReference>
<keyword evidence="3" id="KW-1185">Reference proteome</keyword>
<evidence type="ECO:0000256" key="1">
    <source>
        <dbReference type="SAM" id="MobiDB-lite"/>
    </source>
</evidence>
<dbReference type="STRING" id="1271860.SAMN05216174_105128"/>
<dbReference type="Gene3D" id="3.40.190.10">
    <property type="entry name" value="Periplasmic binding protein-like II"/>
    <property type="match status" value="2"/>
</dbReference>
<dbReference type="NCBIfam" id="TIGR02122">
    <property type="entry name" value="TRAP_TAXI"/>
    <property type="match status" value="1"/>
</dbReference>
<gene>
    <name evidence="2" type="ORF">SAMN05216174_105128</name>
</gene>